<proteinExistence type="predicted"/>
<gene>
    <name evidence="1" type="ORF">PINE0816_LOCUS14992</name>
</gene>
<organism evidence="1">
    <name type="scientific">Proboscia inermis</name>
    <dbReference type="NCBI Taxonomy" id="420281"/>
    <lineage>
        <taxon>Eukaryota</taxon>
        <taxon>Sar</taxon>
        <taxon>Stramenopiles</taxon>
        <taxon>Ochrophyta</taxon>
        <taxon>Bacillariophyta</taxon>
        <taxon>Coscinodiscophyceae</taxon>
        <taxon>Rhizosoleniophycidae</taxon>
        <taxon>Rhizosoleniales</taxon>
        <taxon>Rhizosoleniaceae</taxon>
        <taxon>Proboscia</taxon>
    </lineage>
</organism>
<reference evidence="1" key="1">
    <citation type="submission" date="2021-01" db="EMBL/GenBank/DDBJ databases">
        <authorList>
            <person name="Corre E."/>
            <person name="Pelletier E."/>
            <person name="Niang G."/>
            <person name="Scheremetjew M."/>
            <person name="Finn R."/>
            <person name="Kale V."/>
            <person name="Holt S."/>
            <person name="Cochrane G."/>
            <person name="Meng A."/>
            <person name="Brown T."/>
            <person name="Cohen L."/>
        </authorList>
    </citation>
    <scope>NUCLEOTIDE SEQUENCE</scope>
    <source>
        <strain evidence="1">CCAP1064/1</strain>
    </source>
</reference>
<dbReference type="AlphaFoldDB" id="A0A7S0GE77"/>
<sequence length="99" mass="11162">MKAHKLARLVEEWRDDYGTNAELLHCLPQELWHQVSCSRTKGTAPNDSVAKIALMGDEDRRLFKDPIVHLSSLISSDAVQELIHHDAAPALIQLEQLPK</sequence>
<evidence type="ECO:0000313" key="1">
    <source>
        <dbReference type="EMBL" id="CAD8418857.1"/>
    </source>
</evidence>
<name>A0A7S0GE77_9STRA</name>
<dbReference type="EMBL" id="HBEL01032075">
    <property type="protein sequence ID" value="CAD8418857.1"/>
    <property type="molecule type" value="Transcribed_RNA"/>
</dbReference>
<protein>
    <submittedName>
        <fullName evidence="1">Uncharacterized protein</fullName>
    </submittedName>
</protein>
<accession>A0A7S0GE77</accession>